<dbReference type="OrthoDB" id="10257697at2759"/>
<feature type="transmembrane region" description="Helical" evidence="2">
    <location>
        <begin position="24"/>
        <end position="42"/>
    </location>
</feature>
<dbReference type="GO" id="GO:0012505">
    <property type="term" value="C:endomembrane system"/>
    <property type="evidence" value="ECO:0007669"/>
    <property type="project" value="TreeGrafter"/>
</dbReference>
<reference evidence="4" key="1">
    <citation type="submission" date="2022-01" db="EMBL/GenBank/DDBJ databases">
        <authorList>
            <person name="King R."/>
        </authorList>
    </citation>
    <scope>NUCLEOTIDE SEQUENCE</scope>
</reference>
<dbReference type="InterPro" id="IPR001199">
    <property type="entry name" value="Cyt_B5-like_heme/steroid-bd"/>
</dbReference>
<proteinExistence type="inferred from homology"/>
<organism evidence="4 5">
    <name type="scientific">Chironomus riparius</name>
    <dbReference type="NCBI Taxonomy" id="315576"/>
    <lineage>
        <taxon>Eukaryota</taxon>
        <taxon>Metazoa</taxon>
        <taxon>Ecdysozoa</taxon>
        <taxon>Arthropoda</taxon>
        <taxon>Hexapoda</taxon>
        <taxon>Insecta</taxon>
        <taxon>Pterygota</taxon>
        <taxon>Neoptera</taxon>
        <taxon>Endopterygota</taxon>
        <taxon>Diptera</taxon>
        <taxon>Nematocera</taxon>
        <taxon>Chironomoidea</taxon>
        <taxon>Chironomidae</taxon>
        <taxon>Chironominae</taxon>
        <taxon>Chironomus</taxon>
    </lineage>
</organism>
<evidence type="ECO:0000256" key="2">
    <source>
        <dbReference type="SAM" id="Phobius"/>
    </source>
</evidence>
<gene>
    <name evidence="4" type="ORF">CHIRRI_LOCUS5926</name>
</gene>
<dbReference type="Proteomes" id="UP001153620">
    <property type="component" value="Chromosome 2"/>
</dbReference>
<dbReference type="PANTHER" id="PTHR10281">
    <property type="entry name" value="MEMBRANE-ASSOCIATED PROGESTERONE RECEPTOR COMPONENT-RELATED"/>
    <property type="match status" value="1"/>
</dbReference>
<dbReference type="InterPro" id="IPR050577">
    <property type="entry name" value="MAPR/NEUFC/NENF-like"/>
</dbReference>
<protein>
    <recommendedName>
        <fullName evidence="3">Cytochrome b5 heme-binding domain-containing protein</fullName>
    </recommendedName>
</protein>
<comment type="similarity">
    <text evidence="1">Belongs to the cytochrome b5 family. MAPR subfamily.</text>
</comment>
<dbReference type="InterPro" id="IPR036400">
    <property type="entry name" value="Cyt_B5-like_heme/steroid_sf"/>
</dbReference>
<name>A0A9N9WS35_9DIPT</name>
<feature type="domain" description="Cytochrome b5 heme-binding" evidence="3">
    <location>
        <begin position="69"/>
        <end position="169"/>
    </location>
</feature>
<evidence type="ECO:0000259" key="3">
    <source>
        <dbReference type="SMART" id="SM01117"/>
    </source>
</evidence>
<keyword evidence="2" id="KW-0812">Transmembrane</keyword>
<evidence type="ECO:0000256" key="1">
    <source>
        <dbReference type="ARBA" id="ARBA00038357"/>
    </source>
</evidence>
<dbReference type="AlphaFoldDB" id="A0A9N9WS35"/>
<keyword evidence="5" id="KW-1185">Reference proteome</keyword>
<keyword evidence="2" id="KW-1133">Transmembrane helix</keyword>
<accession>A0A9N9WS35</accession>
<dbReference type="GO" id="GO:0016020">
    <property type="term" value="C:membrane"/>
    <property type="evidence" value="ECO:0007669"/>
    <property type="project" value="TreeGrafter"/>
</dbReference>
<evidence type="ECO:0000313" key="4">
    <source>
        <dbReference type="EMBL" id="CAG9803024.1"/>
    </source>
</evidence>
<reference evidence="4" key="2">
    <citation type="submission" date="2022-10" db="EMBL/GenBank/DDBJ databases">
        <authorList>
            <consortium name="ENA_rothamsted_submissions"/>
            <consortium name="culmorum"/>
            <person name="King R."/>
        </authorList>
    </citation>
    <scope>NUCLEOTIDE SEQUENCE</scope>
</reference>
<dbReference type="PANTHER" id="PTHR10281:SF4">
    <property type="entry name" value="NEUFERRICIN"/>
    <property type="match status" value="1"/>
</dbReference>
<keyword evidence="2" id="KW-0472">Membrane</keyword>
<dbReference type="Pfam" id="PF00173">
    <property type="entry name" value="Cyt-b5"/>
    <property type="match status" value="1"/>
</dbReference>
<dbReference type="SMART" id="SM01117">
    <property type="entry name" value="Cyt-b5"/>
    <property type="match status" value="1"/>
</dbReference>
<dbReference type="EMBL" id="OU895878">
    <property type="protein sequence ID" value="CAG9803024.1"/>
    <property type="molecule type" value="Genomic_DNA"/>
</dbReference>
<evidence type="ECO:0000313" key="5">
    <source>
        <dbReference type="Proteomes" id="UP001153620"/>
    </source>
</evidence>
<sequence length="289" mass="33446">MEHQNDNKSTEAEKLPKRSNRSPPYALFNLVVILVAIGYAIYVKFYNNGTEINKTVESVDQTEYKIPMFTAEELKQFNGEGDNKKLYLAIMGEIFDVTRGEKHYGPGESYHTFVGVDASKAFITGEFDAKNGKSSGLDHVLSLTPSELVSLKNWRDFYVDNYDFVGRLIGRFYDVDGTPTEYFWSIDRKIQFGIKQQEEEKNLQREFPPCNMEYKKEKGTRFWCTKQSGGIDRDWAGYPIQLFNQESKTYSCVCAKQESFDLPQFRRYENCEDSIRTCFVATDEQSNDD</sequence>
<dbReference type="SUPFAM" id="SSF55856">
    <property type="entry name" value="Cytochrome b5-like heme/steroid binding domain"/>
    <property type="match status" value="1"/>
</dbReference>
<dbReference type="Gene3D" id="3.10.120.10">
    <property type="entry name" value="Cytochrome b5-like heme/steroid binding domain"/>
    <property type="match status" value="1"/>
</dbReference>